<evidence type="ECO:0000313" key="3">
    <source>
        <dbReference type="Proteomes" id="UP000575985"/>
    </source>
</evidence>
<organism evidence="2 3">
    <name type="scientific">Streptomonospora nanhaiensis</name>
    <dbReference type="NCBI Taxonomy" id="1323731"/>
    <lineage>
        <taxon>Bacteria</taxon>
        <taxon>Bacillati</taxon>
        <taxon>Actinomycetota</taxon>
        <taxon>Actinomycetes</taxon>
        <taxon>Streptosporangiales</taxon>
        <taxon>Nocardiopsidaceae</taxon>
        <taxon>Streptomonospora</taxon>
    </lineage>
</organism>
<keyword evidence="3" id="KW-1185">Reference proteome</keyword>
<feature type="transmembrane region" description="Helical" evidence="1">
    <location>
        <begin position="146"/>
        <end position="166"/>
    </location>
</feature>
<dbReference type="AlphaFoldDB" id="A0A853BQF8"/>
<dbReference type="EMBL" id="JACCFO010000001">
    <property type="protein sequence ID" value="NYI97413.1"/>
    <property type="molecule type" value="Genomic_DNA"/>
</dbReference>
<accession>A0A853BQF8</accession>
<gene>
    <name evidence="2" type="ORF">HNR12_003690</name>
</gene>
<sequence length="171" mass="18363">MALDRTARPAAAAPAPAVAAPPPFLGPAWADSVRAAVDSGPPPEVRAAKLDKYWAWIERRRADYTATWVLGVRGAPAALGGTRRDLTLEWAAGRCVRAAVTAPGAPTPPGTYVLSADYPVWCRLLVGDDPGRVLMYRQMRLEHGDVLLFFRGVYFFVESLAALARVPAALP</sequence>
<proteinExistence type="predicted"/>
<protein>
    <recommendedName>
        <fullName evidence="4">SCP2 domain-containing protein</fullName>
    </recommendedName>
</protein>
<evidence type="ECO:0000313" key="2">
    <source>
        <dbReference type="EMBL" id="NYI97413.1"/>
    </source>
</evidence>
<dbReference type="SUPFAM" id="SSF55718">
    <property type="entry name" value="SCP-like"/>
    <property type="match status" value="1"/>
</dbReference>
<reference evidence="2 3" key="1">
    <citation type="submission" date="2020-07" db="EMBL/GenBank/DDBJ databases">
        <title>Sequencing the genomes of 1000 actinobacteria strains.</title>
        <authorList>
            <person name="Klenk H.-P."/>
        </authorList>
    </citation>
    <scope>NUCLEOTIDE SEQUENCE [LARGE SCALE GENOMIC DNA]</scope>
    <source>
        <strain evidence="2 3">DSM 45927</strain>
    </source>
</reference>
<dbReference type="Gene3D" id="3.30.1050.10">
    <property type="entry name" value="SCP2 sterol-binding domain"/>
    <property type="match status" value="1"/>
</dbReference>
<dbReference type="InterPro" id="IPR036527">
    <property type="entry name" value="SCP2_sterol-bd_dom_sf"/>
</dbReference>
<keyword evidence="1" id="KW-0812">Transmembrane</keyword>
<comment type="caution">
    <text evidence="2">The sequence shown here is derived from an EMBL/GenBank/DDBJ whole genome shotgun (WGS) entry which is preliminary data.</text>
</comment>
<keyword evidence="1" id="KW-1133">Transmembrane helix</keyword>
<dbReference type="RefSeq" id="WP_179768767.1">
    <property type="nucleotide sequence ID" value="NZ_JACCFO010000001.1"/>
</dbReference>
<keyword evidence="1" id="KW-0472">Membrane</keyword>
<evidence type="ECO:0000256" key="1">
    <source>
        <dbReference type="SAM" id="Phobius"/>
    </source>
</evidence>
<dbReference type="Proteomes" id="UP000575985">
    <property type="component" value="Unassembled WGS sequence"/>
</dbReference>
<evidence type="ECO:0008006" key="4">
    <source>
        <dbReference type="Google" id="ProtNLM"/>
    </source>
</evidence>
<name>A0A853BQF8_9ACTN</name>